<dbReference type="InterPro" id="IPR029756">
    <property type="entry name" value="MTH1187/YkoF-like"/>
</dbReference>
<dbReference type="PANTHER" id="PTHR33777">
    <property type="entry name" value="UPF0045 PROTEIN ECM15"/>
    <property type="match status" value="1"/>
</dbReference>
<evidence type="ECO:0000256" key="1">
    <source>
        <dbReference type="ARBA" id="ARBA00010272"/>
    </source>
</evidence>
<dbReference type="OrthoDB" id="5587367at2759"/>
<sequence length="156" mass="16863">MPRHTRLNRARPRKLTVRACSLDLVTMSATSPELYATADFCLIPMGTGPDPSVAEYVAECARVLEKSGLKYQMHGYGTNLEGPWQAVSQAIHDCHAAVHAKGAPRVATDIRIGTRAPSLPRAAAQGKDDEGENARKLRRVKEILGKDNVGSTSDKA</sequence>
<dbReference type="SUPFAM" id="SSF89957">
    <property type="entry name" value="MTH1187/YkoF-like"/>
    <property type="match status" value="1"/>
</dbReference>
<feature type="compositionally biased region" description="Basic and acidic residues" evidence="2">
    <location>
        <begin position="126"/>
        <end position="145"/>
    </location>
</feature>
<dbReference type="GO" id="GO:0005829">
    <property type="term" value="C:cytosol"/>
    <property type="evidence" value="ECO:0007669"/>
    <property type="project" value="TreeGrafter"/>
</dbReference>
<keyword evidence="5" id="KW-1185">Reference proteome</keyword>
<evidence type="ECO:0000313" key="4">
    <source>
        <dbReference type="EMBL" id="TFY70271.1"/>
    </source>
</evidence>
<feature type="domain" description="Thiamine-binding protein" evidence="3">
    <location>
        <begin position="38"/>
        <end position="116"/>
    </location>
</feature>
<evidence type="ECO:0000256" key="2">
    <source>
        <dbReference type="SAM" id="MobiDB-lite"/>
    </source>
</evidence>
<comment type="similarity">
    <text evidence="1">Belongs to the UPF0045 family.</text>
</comment>
<organism evidence="4 5">
    <name type="scientific">Dentipellis fragilis</name>
    <dbReference type="NCBI Taxonomy" id="205917"/>
    <lineage>
        <taxon>Eukaryota</taxon>
        <taxon>Fungi</taxon>
        <taxon>Dikarya</taxon>
        <taxon>Basidiomycota</taxon>
        <taxon>Agaricomycotina</taxon>
        <taxon>Agaricomycetes</taxon>
        <taxon>Russulales</taxon>
        <taxon>Hericiaceae</taxon>
        <taxon>Dentipellis</taxon>
    </lineage>
</organism>
<dbReference type="Proteomes" id="UP000298327">
    <property type="component" value="Unassembled WGS sequence"/>
</dbReference>
<dbReference type="NCBIfam" id="TIGR00106">
    <property type="entry name" value="MTH1187 family thiamine-binding protein"/>
    <property type="match status" value="1"/>
</dbReference>
<gene>
    <name evidence="4" type="ORF">EVG20_g2747</name>
</gene>
<dbReference type="Pfam" id="PF01910">
    <property type="entry name" value="Thiamine_BP"/>
    <property type="match status" value="1"/>
</dbReference>
<proteinExistence type="inferred from homology"/>
<accession>A0A4Y9Z8Y8</accession>
<evidence type="ECO:0000313" key="5">
    <source>
        <dbReference type="Proteomes" id="UP000298327"/>
    </source>
</evidence>
<evidence type="ECO:0000259" key="3">
    <source>
        <dbReference type="Pfam" id="PF01910"/>
    </source>
</evidence>
<dbReference type="EMBL" id="SEOQ01000112">
    <property type="protein sequence ID" value="TFY70271.1"/>
    <property type="molecule type" value="Genomic_DNA"/>
</dbReference>
<dbReference type="PANTHER" id="PTHR33777:SF1">
    <property type="entry name" value="UPF0045 PROTEIN ECM15"/>
    <property type="match status" value="1"/>
</dbReference>
<dbReference type="InterPro" id="IPR051614">
    <property type="entry name" value="UPF0045_domain"/>
</dbReference>
<reference evidence="4 5" key="1">
    <citation type="submission" date="2019-02" db="EMBL/GenBank/DDBJ databases">
        <title>Genome sequencing of the rare red list fungi Dentipellis fragilis.</title>
        <authorList>
            <person name="Buettner E."/>
            <person name="Kellner H."/>
        </authorList>
    </citation>
    <scope>NUCLEOTIDE SEQUENCE [LARGE SCALE GENOMIC DNA]</scope>
    <source>
        <strain evidence="4 5">DSM 105465</strain>
    </source>
</reference>
<dbReference type="AlphaFoldDB" id="A0A4Y9Z8Y8"/>
<comment type="caution">
    <text evidence="4">The sequence shown here is derived from an EMBL/GenBank/DDBJ whole genome shotgun (WGS) entry which is preliminary data.</text>
</comment>
<feature type="region of interest" description="Disordered" evidence="2">
    <location>
        <begin position="116"/>
        <end position="156"/>
    </location>
</feature>
<name>A0A4Y9Z8Y8_9AGAM</name>
<dbReference type="Gene3D" id="3.30.70.930">
    <property type="match status" value="1"/>
</dbReference>
<dbReference type="InterPro" id="IPR002767">
    <property type="entry name" value="Thiamine_BP"/>
</dbReference>
<protein>
    <recommendedName>
        <fullName evidence="3">Thiamine-binding protein domain-containing protein</fullName>
    </recommendedName>
</protein>